<name>A0A835U8T7_VANPL</name>
<gene>
    <name evidence="2" type="ORF">HPP92_026812</name>
</gene>
<feature type="compositionally biased region" description="Basic and acidic residues" evidence="1">
    <location>
        <begin position="62"/>
        <end position="71"/>
    </location>
</feature>
<dbReference type="AlphaFoldDB" id="A0A835U8T7"/>
<evidence type="ECO:0000313" key="3">
    <source>
        <dbReference type="Proteomes" id="UP000639772"/>
    </source>
</evidence>
<reference evidence="2 3" key="1">
    <citation type="journal article" date="2020" name="Nat. Food">
        <title>A phased Vanilla planifolia genome enables genetic improvement of flavour and production.</title>
        <authorList>
            <person name="Hasing T."/>
            <person name="Tang H."/>
            <person name="Brym M."/>
            <person name="Khazi F."/>
            <person name="Huang T."/>
            <person name="Chambers A.H."/>
        </authorList>
    </citation>
    <scope>NUCLEOTIDE SEQUENCE [LARGE SCALE GENOMIC DNA]</scope>
    <source>
        <tissue evidence="2">Leaf</tissue>
    </source>
</reference>
<proteinExistence type="predicted"/>
<evidence type="ECO:0000256" key="1">
    <source>
        <dbReference type="SAM" id="MobiDB-lite"/>
    </source>
</evidence>
<accession>A0A835U8T7</accession>
<feature type="compositionally biased region" description="Gly residues" evidence="1">
    <location>
        <begin position="33"/>
        <end position="58"/>
    </location>
</feature>
<evidence type="ECO:0000313" key="2">
    <source>
        <dbReference type="EMBL" id="KAG0450401.1"/>
    </source>
</evidence>
<dbReference type="EMBL" id="JADCNM010000128">
    <property type="protein sequence ID" value="KAG0450401.1"/>
    <property type="molecule type" value="Genomic_DNA"/>
</dbReference>
<comment type="caution">
    <text evidence="2">The sequence shown here is derived from an EMBL/GenBank/DDBJ whole genome shotgun (WGS) entry which is preliminary data.</text>
</comment>
<organism evidence="2 3">
    <name type="scientific">Vanilla planifolia</name>
    <name type="common">Vanilla</name>
    <dbReference type="NCBI Taxonomy" id="51239"/>
    <lineage>
        <taxon>Eukaryota</taxon>
        <taxon>Viridiplantae</taxon>
        <taxon>Streptophyta</taxon>
        <taxon>Embryophyta</taxon>
        <taxon>Tracheophyta</taxon>
        <taxon>Spermatophyta</taxon>
        <taxon>Magnoliopsida</taxon>
        <taxon>Liliopsida</taxon>
        <taxon>Asparagales</taxon>
        <taxon>Orchidaceae</taxon>
        <taxon>Vanilloideae</taxon>
        <taxon>Vanilleae</taxon>
        <taxon>Vanilla</taxon>
    </lineage>
</organism>
<feature type="region of interest" description="Disordered" evidence="1">
    <location>
        <begin position="28"/>
        <end position="71"/>
    </location>
</feature>
<sequence length="71" mass="7445">MVTPPTDGLTVKQWAVFKARSRWRKEFVTKSGGNTGGGSSHYGGTSDGGGSSHNGGNSGFDIPKKEAIRAY</sequence>
<protein>
    <submittedName>
        <fullName evidence="2">Uncharacterized protein</fullName>
    </submittedName>
</protein>
<dbReference type="Proteomes" id="UP000639772">
    <property type="component" value="Unassembled WGS sequence"/>
</dbReference>